<dbReference type="EMBL" id="CP076642">
    <property type="protein sequence ID" value="QXO15682.1"/>
    <property type="molecule type" value="Genomic_DNA"/>
</dbReference>
<name>A0A975U5T8_9VIBR</name>
<sequence length="566" mass="63741">MRVIVVDDHATNRQLCRFMLENVAEHIDVFENGEGVVAAMQQMEMLPDLILLDVMMPVKDGFVTAQEIRESFPNHYIPIIFLTVLDDHDSFERCLSLGDDFILKPVERSVLIAKVQAHYRVVKMHKEVMEQRDQLQRFRDKVQYDFAISESIFSNLMEEMGEQIEHIFGIEYISTPSTIFNGDLIVIASRPYGGIYVMIADATGNGLPAAISTLPATRTFFSTAAKGLSLGEMVSELNRSLESFLPTGMMLAASVFEIRANGFEVSWWGGGLPDGYILDSDGSVAKRLISSHMPMGVLKPDEFESDVMHFKLDPDQRIVCYTDGITEAQNDVGERFGEQRLEALLSKVSQGALIPTLYEEVQRFAKPGKADDLSVLTMTFPLVNVNQGQVNQPLMLGNVPLKTSLSFPALVLKRIAVMNEIRTYLKGIVLGGEHLDLLCSLLSELFNNAIDHGLLGLNSEMKDDPDGFLLYYQQREERLQQLDESHSIRLDIDFQPQRSRIEFMLEHSGVGFDYQQNRAENPDVSYGRGILLASTLCESLHYFNEGKCVHAVYLFNEEQPFPNLIT</sequence>
<reference evidence="4" key="1">
    <citation type="submission" date="2021-06" db="EMBL/GenBank/DDBJ databases">
        <title>Vibrio nov. sp., novel gut bacterium isolated from Yellow Sea oyster.</title>
        <authorList>
            <person name="Muhammad N."/>
            <person name="Nguyen T.H."/>
            <person name="Lee Y.-J."/>
            <person name="Ko J."/>
            <person name="Kim S.-G."/>
        </authorList>
    </citation>
    <scope>NUCLEOTIDE SEQUENCE</scope>
    <source>
        <strain evidence="4">OG9-811</strain>
    </source>
</reference>
<keyword evidence="5" id="KW-1185">Reference proteome</keyword>
<dbReference type="InterPro" id="IPR001932">
    <property type="entry name" value="PPM-type_phosphatase-like_dom"/>
</dbReference>
<feature type="domain" description="Response regulatory" evidence="3">
    <location>
        <begin position="2"/>
        <end position="119"/>
    </location>
</feature>
<organism evidence="4 5">
    <name type="scientific">Vibrio ostreae</name>
    <dbReference type="NCBI Taxonomy" id="2841925"/>
    <lineage>
        <taxon>Bacteria</taxon>
        <taxon>Pseudomonadati</taxon>
        <taxon>Pseudomonadota</taxon>
        <taxon>Gammaproteobacteria</taxon>
        <taxon>Vibrionales</taxon>
        <taxon>Vibrionaceae</taxon>
        <taxon>Vibrio</taxon>
    </lineage>
</organism>
<dbReference type="GO" id="GO:0016791">
    <property type="term" value="F:phosphatase activity"/>
    <property type="evidence" value="ECO:0007669"/>
    <property type="project" value="TreeGrafter"/>
</dbReference>
<dbReference type="Gene3D" id="3.30.565.10">
    <property type="entry name" value="Histidine kinase-like ATPase, C-terminal domain"/>
    <property type="match status" value="1"/>
</dbReference>
<gene>
    <name evidence="4" type="ORF">KNV97_04525</name>
</gene>
<evidence type="ECO:0000313" key="5">
    <source>
        <dbReference type="Proteomes" id="UP000694232"/>
    </source>
</evidence>
<dbReference type="Proteomes" id="UP000694232">
    <property type="component" value="Chromosome 2"/>
</dbReference>
<evidence type="ECO:0000256" key="1">
    <source>
        <dbReference type="ARBA" id="ARBA00022801"/>
    </source>
</evidence>
<protein>
    <submittedName>
        <fullName evidence="4">Fused response regulator/phosphatase</fullName>
    </submittedName>
</protein>
<accession>A0A975U5T8</accession>
<dbReference type="CDD" id="cd16936">
    <property type="entry name" value="HATPase_RsbW-like"/>
    <property type="match status" value="1"/>
</dbReference>
<dbReference type="InterPro" id="IPR001789">
    <property type="entry name" value="Sig_transdc_resp-reg_receiver"/>
</dbReference>
<dbReference type="InterPro" id="IPR036457">
    <property type="entry name" value="PPM-type-like_dom_sf"/>
</dbReference>
<dbReference type="SMART" id="SM00331">
    <property type="entry name" value="PP2C_SIG"/>
    <property type="match status" value="1"/>
</dbReference>
<dbReference type="Gene3D" id="3.60.40.10">
    <property type="entry name" value="PPM-type phosphatase domain"/>
    <property type="match status" value="1"/>
</dbReference>
<dbReference type="RefSeq" id="WP_136483644.1">
    <property type="nucleotide sequence ID" value="NZ_CP076642.1"/>
</dbReference>
<dbReference type="Gene3D" id="3.40.50.2300">
    <property type="match status" value="1"/>
</dbReference>
<evidence type="ECO:0000256" key="2">
    <source>
        <dbReference type="PROSITE-ProRule" id="PRU00169"/>
    </source>
</evidence>
<dbReference type="InterPro" id="IPR011006">
    <property type="entry name" value="CheY-like_superfamily"/>
</dbReference>
<dbReference type="CDD" id="cd17546">
    <property type="entry name" value="REC_hyHK_CKI1_RcsC-like"/>
    <property type="match status" value="1"/>
</dbReference>
<dbReference type="PROSITE" id="PS50110">
    <property type="entry name" value="RESPONSE_REGULATORY"/>
    <property type="match status" value="1"/>
</dbReference>
<dbReference type="InterPro" id="IPR052016">
    <property type="entry name" value="Bact_Sigma-Reg"/>
</dbReference>
<dbReference type="AlphaFoldDB" id="A0A975U5T8"/>
<keyword evidence="1" id="KW-0378">Hydrolase</keyword>
<dbReference type="KEGG" id="vos:KNV97_04525"/>
<dbReference type="PANTHER" id="PTHR43156:SF2">
    <property type="entry name" value="STAGE II SPORULATION PROTEIN E"/>
    <property type="match status" value="1"/>
</dbReference>
<feature type="modified residue" description="4-aspartylphosphate" evidence="2">
    <location>
        <position position="53"/>
    </location>
</feature>
<dbReference type="Pfam" id="PF00072">
    <property type="entry name" value="Response_reg"/>
    <property type="match status" value="1"/>
</dbReference>
<evidence type="ECO:0000259" key="3">
    <source>
        <dbReference type="PROSITE" id="PS50110"/>
    </source>
</evidence>
<proteinExistence type="predicted"/>
<dbReference type="SMART" id="SM00448">
    <property type="entry name" value="REC"/>
    <property type="match status" value="1"/>
</dbReference>
<dbReference type="GO" id="GO:0000160">
    <property type="term" value="P:phosphorelay signal transduction system"/>
    <property type="evidence" value="ECO:0007669"/>
    <property type="project" value="InterPro"/>
</dbReference>
<evidence type="ECO:0000313" key="4">
    <source>
        <dbReference type="EMBL" id="QXO15682.1"/>
    </source>
</evidence>
<dbReference type="PANTHER" id="PTHR43156">
    <property type="entry name" value="STAGE II SPORULATION PROTEIN E-RELATED"/>
    <property type="match status" value="1"/>
</dbReference>
<dbReference type="SUPFAM" id="SSF52172">
    <property type="entry name" value="CheY-like"/>
    <property type="match status" value="1"/>
</dbReference>
<dbReference type="Pfam" id="PF07228">
    <property type="entry name" value="SpoIIE"/>
    <property type="match status" value="1"/>
</dbReference>
<dbReference type="InterPro" id="IPR036890">
    <property type="entry name" value="HATPase_C_sf"/>
</dbReference>
<keyword evidence="2" id="KW-0597">Phosphoprotein</keyword>